<dbReference type="GO" id="GO:0003924">
    <property type="term" value="F:GTPase activity"/>
    <property type="evidence" value="ECO:0007669"/>
    <property type="project" value="EnsemblFungi"/>
</dbReference>
<dbReference type="Gene3D" id="3.40.50.300">
    <property type="entry name" value="P-loop containing nucleotide triphosphate hydrolases"/>
    <property type="match status" value="1"/>
</dbReference>
<keyword evidence="2" id="KW-0813">Transport</keyword>
<feature type="compositionally biased region" description="Basic residues" evidence="8">
    <location>
        <begin position="9"/>
        <end position="39"/>
    </location>
</feature>
<keyword evidence="5" id="KW-0653">Protein transport</keyword>
<dbReference type="InterPro" id="IPR006073">
    <property type="entry name" value="GTP-bd"/>
</dbReference>
<evidence type="ECO:0000256" key="4">
    <source>
        <dbReference type="ARBA" id="ARBA00022741"/>
    </source>
</evidence>
<dbReference type="HOGENOM" id="CLU_011106_5_5_1"/>
<feature type="domain" description="CP-type G" evidence="9">
    <location>
        <begin position="191"/>
        <end position="384"/>
    </location>
</feature>
<name>S3BYG2_OPHP1</name>
<dbReference type="VEuPathDB" id="FungiDB:F503_02326"/>
<organism evidence="10 11">
    <name type="scientific">Ophiostoma piceae (strain UAMH 11346)</name>
    <name type="common">Sap stain fungus</name>
    <dbReference type="NCBI Taxonomy" id="1262450"/>
    <lineage>
        <taxon>Eukaryota</taxon>
        <taxon>Fungi</taxon>
        <taxon>Dikarya</taxon>
        <taxon>Ascomycota</taxon>
        <taxon>Pezizomycotina</taxon>
        <taxon>Sordariomycetes</taxon>
        <taxon>Sordariomycetidae</taxon>
        <taxon>Ophiostomatales</taxon>
        <taxon>Ophiostomataceae</taxon>
        <taxon>Ophiostoma</taxon>
    </lineage>
</organism>
<accession>S3BYG2</accession>
<evidence type="ECO:0000313" key="11">
    <source>
        <dbReference type="Proteomes" id="UP000016923"/>
    </source>
</evidence>
<dbReference type="GO" id="GO:0005730">
    <property type="term" value="C:nucleolus"/>
    <property type="evidence" value="ECO:0007669"/>
    <property type="project" value="EnsemblFungi"/>
</dbReference>
<evidence type="ECO:0000256" key="3">
    <source>
        <dbReference type="ARBA" id="ARBA00022517"/>
    </source>
</evidence>
<protein>
    <submittedName>
        <fullName evidence="10">Nucleolar gtp-binding protein 2</fullName>
    </submittedName>
</protein>
<dbReference type="FunFam" id="1.10.1580.10:FF:000006">
    <property type="entry name" value="Nuclear GTP-binding protein NUG1"/>
    <property type="match status" value="1"/>
</dbReference>
<keyword evidence="11" id="KW-1185">Reference proteome</keyword>
<dbReference type="Pfam" id="PF01926">
    <property type="entry name" value="MMR_HSR1"/>
    <property type="match status" value="1"/>
</dbReference>
<comment type="subcellular location">
    <subcellularLocation>
        <location evidence="1">Nucleus</location>
    </subcellularLocation>
</comment>
<dbReference type="InterPro" id="IPR027417">
    <property type="entry name" value="P-loop_NTPase"/>
</dbReference>
<feature type="compositionally biased region" description="Basic and acidic residues" evidence="8">
    <location>
        <begin position="43"/>
        <end position="53"/>
    </location>
</feature>
<keyword evidence="6" id="KW-0342">GTP-binding</keyword>
<dbReference type="Proteomes" id="UP000016923">
    <property type="component" value="Unassembled WGS sequence"/>
</dbReference>
<dbReference type="GO" id="GO:0030687">
    <property type="term" value="C:preribosome, large subunit precursor"/>
    <property type="evidence" value="ECO:0007669"/>
    <property type="project" value="EnsemblFungi"/>
</dbReference>
<evidence type="ECO:0000256" key="1">
    <source>
        <dbReference type="ARBA" id="ARBA00004123"/>
    </source>
</evidence>
<dbReference type="GO" id="GO:0000055">
    <property type="term" value="P:ribosomal large subunit export from nucleus"/>
    <property type="evidence" value="ECO:0007669"/>
    <property type="project" value="EnsemblFungi"/>
</dbReference>
<dbReference type="EMBL" id="KE148156">
    <property type="protein sequence ID" value="EPE05587.1"/>
    <property type="molecule type" value="Genomic_DNA"/>
</dbReference>
<dbReference type="OMA" id="FKLDGLW"/>
<dbReference type="FunFam" id="3.40.50.300:FF:000844">
    <property type="entry name" value="Nuclear GTP-binding protein NUG1"/>
    <property type="match status" value="1"/>
</dbReference>
<dbReference type="PRINTS" id="PR00326">
    <property type="entry name" value="GTP1OBG"/>
</dbReference>
<feature type="region of interest" description="Disordered" evidence="8">
    <location>
        <begin position="1"/>
        <end position="129"/>
    </location>
</feature>
<sequence length="561" mass="60633">MAGTVNNPKKPKSKRQPVRLRHKIQKAAAAKQRKDRKLAKSNPEWRTKLKKDPGIPNLFPYKEKLLHQIEENRLRKQGEAQRKREMNKAAKVGTTTDEAEADEMVDEDDAENDEGDMDVEGDDDNVDESNPMAALLASARAAARDYKKKRRDDPDYEEGDSMDEDFDEDDDEDEDADAGHVIEVPGGATSRKAFDKVFKSVVEQADVVLYVLDARDPEGTRSRDVEQAVLAAAGGDAGKRLILVLNKVDLIPPPVLRAWLTHLRGSFPTLPLRASGPAPNAQTFNHRDISVQSTSGTLFRALKSFAATRNLKRAISVGVIGYPNVGKSSVINALLSRLGGNSRNGSGQRNACPAGAEAGVTTAIRNVKIDSRLTLLDSPGIVFPSSSTTSSASSGPKSAADVQAGLILLNAVPPKMIDDPVPAVTLLLKRLSAAGAEMMKKLTDVYDLPPLMTSRETGDVTTDFLVQVARKRGRLGRGGVPNIHAAAMTVITDWRDGRIQGWVDVPKNAVAAPQDVSMTDASGAKPAPAMAPADRKEIVTEWAAEFKLEGLWGDESEAMEA</sequence>
<dbReference type="PANTHER" id="PTHR11089">
    <property type="entry name" value="GTP-BINDING PROTEIN-RELATED"/>
    <property type="match status" value="1"/>
</dbReference>
<dbReference type="STRING" id="1262450.S3BYG2"/>
<dbReference type="GO" id="GO:0005525">
    <property type="term" value="F:GTP binding"/>
    <property type="evidence" value="ECO:0007669"/>
    <property type="project" value="UniProtKB-KW"/>
</dbReference>
<dbReference type="PROSITE" id="PS51721">
    <property type="entry name" value="G_CP"/>
    <property type="match status" value="1"/>
</dbReference>
<dbReference type="Gene3D" id="1.10.1580.10">
    <property type="match status" value="1"/>
</dbReference>
<gene>
    <name evidence="10" type="ORF">F503_02326</name>
</gene>
<dbReference type="CDD" id="cd04178">
    <property type="entry name" value="Nucleostemin_like"/>
    <property type="match status" value="1"/>
</dbReference>
<evidence type="ECO:0000256" key="2">
    <source>
        <dbReference type="ARBA" id="ARBA00022448"/>
    </source>
</evidence>
<dbReference type="GO" id="GO:0015031">
    <property type="term" value="P:protein transport"/>
    <property type="evidence" value="ECO:0007669"/>
    <property type="project" value="UniProtKB-KW"/>
</dbReference>
<feature type="region of interest" description="Disordered" evidence="8">
    <location>
        <begin position="144"/>
        <end position="176"/>
    </location>
</feature>
<evidence type="ECO:0000259" key="9">
    <source>
        <dbReference type="PROSITE" id="PS51721"/>
    </source>
</evidence>
<dbReference type="GO" id="GO:0000463">
    <property type="term" value="P:maturation of LSU-rRNA from tricistronic rRNA transcript (SSU-rRNA, 5.8S rRNA, LSU-rRNA)"/>
    <property type="evidence" value="ECO:0007669"/>
    <property type="project" value="EnsemblFungi"/>
</dbReference>
<dbReference type="InterPro" id="IPR050755">
    <property type="entry name" value="TRAFAC_YlqF/YawG_RiboMat"/>
</dbReference>
<feature type="compositionally biased region" description="Acidic residues" evidence="8">
    <location>
        <begin position="154"/>
        <end position="176"/>
    </location>
</feature>
<keyword evidence="7" id="KW-0539">Nucleus</keyword>
<reference evidence="10 11" key="1">
    <citation type="journal article" date="2013" name="BMC Genomics">
        <title>The genome and transcriptome of the pine saprophyte Ophiostoma piceae, and a comparison with the bark beetle-associated pine pathogen Grosmannia clavigera.</title>
        <authorList>
            <person name="Haridas S."/>
            <person name="Wang Y."/>
            <person name="Lim L."/>
            <person name="Massoumi Alamouti S."/>
            <person name="Jackman S."/>
            <person name="Docking R."/>
            <person name="Robertson G."/>
            <person name="Birol I."/>
            <person name="Bohlmann J."/>
            <person name="Breuil C."/>
        </authorList>
    </citation>
    <scope>NUCLEOTIDE SEQUENCE [LARGE SCALE GENOMIC DNA]</scope>
    <source>
        <strain evidence="10 11">UAMH 11346</strain>
    </source>
</reference>
<feature type="compositionally biased region" description="Acidic residues" evidence="8">
    <location>
        <begin position="97"/>
        <end position="127"/>
    </location>
</feature>
<dbReference type="Pfam" id="PF08701">
    <property type="entry name" value="GN3L_Grn1"/>
    <property type="match status" value="1"/>
</dbReference>
<dbReference type="AlphaFoldDB" id="S3BYG2"/>
<dbReference type="SUPFAM" id="SSF52540">
    <property type="entry name" value="P-loop containing nucleoside triphosphate hydrolases"/>
    <property type="match status" value="1"/>
</dbReference>
<dbReference type="OrthoDB" id="10266128at2759"/>
<dbReference type="InterPro" id="IPR014813">
    <property type="entry name" value="Gnl3_N_dom"/>
</dbReference>
<evidence type="ECO:0000256" key="7">
    <source>
        <dbReference type="ARBA" id="ARBA00023242"/>
    </source>
</evidence>
<proteinExistence type="predicted"/>
<evidence type="ECO:0000256" key="8">
    <source>
        <dbReference type="SAM" id="MobiDB-lite"/>
    </source>
</evidence>
<keyword evidence="4" id="KW-0547">Nucleotide-binding</keyword>
<dbReference type="eggNOG" id="KOG2484">
    <property type="taxonomic scope" value="Eukaryota"/>
</dbReference>
<evidence type="ECO:0000256" key="5">
    <source>
        <dbReference type="ARBA" id="ARBA00022927"/>
    </source>
</evidence>
<evidence type="ECO:0000313" key="10">
    <source>
        <dbReference type="EMBL" id="EPE05587.1"/>
    </source>
</evidence>
<keyword evidence="3" id="KW-0690">Ribosome biogenesis</keyword>
<dbReference type="GO" id="GO:0003723">
    <property type="term" value="F:RNA binding"/>
    <property type="evidence" value="ECO:0007669"/>
    <property type="project" value="EnsemblFungi"/>
</dbReference>
<evidence type="ECO:0000256" key="6">
    <source>
        <dbReference type="ARBA" id="ARBA00023134"/>
    </source>
</evidence>
<dbReference type="InterPro" id="IPR030378">
    <property type="entry name" value="G_CP_dom"/>
</dbReference>
<dbReference type="InterPro" id="IPR023179">
    <property type="entry name" value="GTP-bd_ortho_bundle_sf"/>
</dbReference>
<dbReference type="PANTHER" id="PTHR11089:SF30">
    <property type="entry name" value="GUANINE NUCLEOTIDE-BINDING PROTEIN-LIKE 3 HOMOLOG"/>
    <property type="match status" value="1"/>
</dbReference>
<feature type="compositionally biased region" description="Basic and acidic residues" evidence="8">
    <location>
        <begin position="61"/>
        <end position="88"/>
    </location>
</feature>